<dbReference type="GO" id="GO:0005524">
    <property type="term" value="F:ATP binding"/>
    <property type="evidence" value="ECO:0007669"/>
    <property type="project" value="UniProtKB-KW"/>
</dbReference>
<dbReference type="EMBL" id="CAKOAT010047044">
    <property type="protein sequence ID" value="CAH8289387.1"/>
    <property type="molecule type" value="Genomic_DNA"/>
</dbReference>
<dbReference type="Pfam" id="PF00069">
    <property type="entry name" value="Pkinase"/>
    <property type="match status" value="1"/>
</dbReference>
<evidence type="ECO:0000313" key="7">
    <source>
        <dbReference type="EMBL" id="CAH8289387.1"/>
    </source>
</evidence>
<evidence type="ECO:0000259" key="6">
    <source>
        <dbReference type="PROSITE" id="PS50011"/>
    </source>
</evidence>
<evidence type="ECO:0000256" key="1">
    <source>
        <dbReference type="ARBA" id="ARBA00022527"/>
    </source>
</evidence>
<dbReference type="InterPro" id="IPR000719">
    <property type="entry name" value="Prot_kinase_dom"/>
</dbReference>
<feature type="domain" description="Protein kinase" evidence="6">
    <location>
        <begin position="1"/>
        <end position="183"/>
    </location>
</feature>
<evidence type="ECO:0000256" key="4">
    <source>
        <dbReference type="ARBA" id="ARBA00022777"/>
    </source>
</evidence>
<proteinExistence type="predicted"/>
<evidence type="ECO:0000256" key="2">
    <source>
        <dbReference type="ARBA" id="ARBA00022679"/>
    </source>
</evidence>
<keyword evidence="3" id="KW-0547">Nucleotide-binding</keyword>
<dbReference type="GO" id="GO:0004674">
    <property type="term" value="F:protein serine/threonine kinase activity"/>
    <property type="evidence" value="ECO:0007669"/>
    <property type="project" value="UniProtKB-KW"/>
</dbReference>
<dbReference type="Gene3D" id="1.10.510.10">
    <property type="entry name" value="Transferase(Phosphotransferase) domain 1"/>
    <property type="match status" value="1"/>
</dbReference>
<protein>
    <recommendedName>
        <fullName evidence="6">Protein kinase domain-containing protein</fullName>
    </recommendedName>
</protein>
<keyword evidence="5" id="KW-0067">ATP-binding</keyword>
<dbReference type="SMART" id="SM00220">
    <property type="entry name" value="S_TKc"/>
    <property type="match status" value="1"/>
</dbReference>
<keyword evidence="4" id="KW-0418">Kinase</keyword>
<dbReference type="SUPFAM" id="SSF56112">
    <property type="entry name" value="Protein kinase-like (PK-like)"/>
    <property type="match status" value="1"/>
</dbReference>
<gene>
    <name evidence="7" type="ORF">ERUC_LOCUS1265</name>
</gene>
<evidence type="ECO:0000256" key="3">
    <source>
        <dbReference type="ARBA" id="ARBA00022741"/>
    </source>
</evidence>
<dbReference type="PANTHER" id="PTHR24346">
    <property type="entry name" value="MAP/MICROTUBULE AFFINITY-REGULATING KINASE"/>
    <property type="match status" value="1"/>
</dbReference>
<sequence length="183" mass="20592">MEYVKSRELFDYIVEKGILQEDEGRKFFQQIISDVEYCHCNMVVHRELKPENLLFDLRCNIKMPDFGVSNVMRDGLFLKMSRGSHNYAAPTIKTQCLFSVRHVSSSNCSKKLQRDVSSFTGIGCDDSSDVGVFRYRVELSISDKTHDVVFVVCTALRVTTPGGLKIFDATAATSSTNAVTNII</sequence>
<dbReference type="AlphaFoldDB" id="A0ABC8IQK2"/>
<dbReference type="PROSITE" id="PS50011">
    <property type="entry name" value="PROTEIN_KINASE_DOM"/>
    <property type="match status" value="1"/>
</dbReference>
<evidence type="ECO:0000313" key="8">
    <source>
        <dbReference type="Proteomes" id="UP001642260"/>
    </source>
</evidence>
<organism evidence="7 8">
    <name type="scientific">Eruca vesicaria subsp. sativa</name>
    <name type="common">Garden rocket</name>
    <name type="synonym">Eruca sativa</name>
    <dbReference type="NCBI Taxonomy" id="29727"/>
    <lineage>
        <taxon>Eukaryota</taxon>
        <taxon>Viridiplantae</taxon>
        <taxon>Streptophyta</taxon>
        <taxon>Embryophyta</taxon>
        <taxon>Tracheophyta</taxon>
        <taxon>Spermatophyta</taxon>
        <taxon>Magnoliopsida</taxon>
        <taxon>eudicotyledons</taxon>
        <taxon>Gunneridae</taxon>
        <taxon>Pentapetalae</taxon>
        <taxon>rosids</taxon>
        <taxon>malvids</taxon>
        <taxon>Brassicales</taxon>
        <taxon>Brassicaceae</taxon>
        <taxon>Brassiceae</taxon>
        <taxon>Eruca</taxon>
    </lineage>
</organism>
<reference evidence="7 8" key="1">
    <citation type="submission" date="2022-03" db="EMBL/GenBank/DDBJ databases">
        <authorList>
            <person name="Macdonald S."/>
            <person name="Ahmed S."/>
            <person name="Newling K."/>
        </authorList>
    </citation>
    <scope>NUCLEOTIDE SEQUENCE [LARGE SCALE GENOMIC DNA]</scope>
</reference>
<comment type="caution">
    <text evidence="7">The sequence shown here is derived from an EMBL/GenBank/DDBJ whole genome shotgun (WGS) entry which is preliminary data.</text>
</comment>
<evidence type="ECO:0000256" key="5">
    <source>
        <dbReference type="ARBA" id="ARBA00022840"/>
    </source>
</evidence>
<dbReference type="InterPro" id="IPR011009">
    <property type="entry name" value="Kinase-like_dom_sf"/>
</dbReference>
<name>A0ABC8IQK2_ERUVS</name>
<dbReference type="Proteomes" id="UP001642260">
    <property type="component" value="Unassembled WGS sequence"/>
</dbReference>
<keyword evidence="8" id="KW-1185">Reference proteome</keyword>
<keyword evidence="2" id="KW-0808">Transferase</keyword>
<dbReference type="PANTHER" id="PTHR24346:SF82">
    <property type="entry name" value="KP78A-RELATED"/>
    <property type="match status" value="1"/>
</dbReference>
<keyword evidence="1" id="KW-0723">Serine/threonine-protein kinase</keyword>
<accession>A0ABC8IQK2</accession>